<protein>
    <submittedName>
        <fullName evidence="1">Allergen</fullName>
    </submittedName>
</protein>
<evidence type="ECO:0000313" key="2">
    <source>
        <dbReference type="Proteomes" id="UP000805649"/>
    </source>
</evidence>
<dbReference type="EMBL" id="VUJX02000005">
    <property type="protein sequence ID" value="KAL0936318.1"/>
    <property type="molecule type" value="Genomic_DNA"/>
</dbReference>
<sequence>MEKAKQAVSSFISGAGHHKTTVTQDANQAITDEQVRPHQHENVTTAIDKEVHQDHHHTTIQPIKAKETLPEKHHHNIVPTQHKTFEHGNESETRNMLDREAAKFKNTSTIHETSHSTTTAPAVTGERVHHHVHEHIQPVIQKETIQPHVVHTTVPIHEVHHAKPIHHGSTVLPTKTLEEFNKDKHKLTGENHKLTEYDGCPDKFNKEYQASEHMGLGSHSEHHGSGKAAVAAAGAAAATNKHHNTTTGATLGANNGAVKNHGIGSHGLENQRASDSVTAAQTANTRANTGTARENIAHGHTTGKTHGTGTSTAEGILHGKHTTGENNYTTSGNTGTGSGLNRGASLNKAEPRFGSSAGTSGSRTSTDHTGAIDASGKKVSLVDKLNPFKDADGDGHKGIMS</sequence>
<dbReference type="Proteomes" id="UP000805649">
    <property type="component" value="Unassembled WGS sequence"/>
</dbReference>
<proteinExistence type="predicted"/>
<reference evidence="1 2" key="1">
    <citation type="journal article" date="2020" name="Phytopathology">
        <title>Genome Sequence Resources of Colletotrichum truncatum, C. plurivorum, C. musicola, and C. sojae: Four Species Pathogenic to Soybean (Glycine max).</title>
        <authorList>
            <person name="Rogerio F."/>
            <person name="Boufleur T.R."/>
            <person name="Ciampi-Guillardi M."/>
            <person name="Sukno S.A."/>
            <person name="Thon M.R."/>
            <person name="Massola Junior N.S."/>
            <person name="Baroncelli R."/>
        </authorList>
    </citation>
    <scope>NUCLEOTIDE SEQUENCE [LARGE SCALE GENOMIC DNA]</scope>
    <source>
        <strain evidence="1 2">CMES1059</strain>
    </source>
</reference>
<gene>
    <name evidence="1" type="ORF">CTRU02_208533</name>
</gene>
<comment type="caution">
    <text evidence="1">The sequence shown here is derived from an EMBL/GenBank/DDBJ whole genome shotgun (WGS) entry which is preliminary data.</text>
</comment>
<evidence type="ECO:0000313" key="1">
    <source>
        <dbReference type="EMBL" id="KAL0936318.1"/>
    </source>
</evidence>
<keyword evidence="2" id="KW-1185">Reference proteome</keyword>
<accession>A0ACC3YWK0</accession>
<organism evidence="1 2">
    <name type="scientific">Colletotrichum truncatum</name>
    <name type="common">Anthracnose fungus</name>
    <name type="synonym">Colletotrichum capsici</name>
    <dbReference type="NCBI Taxonomy" id="5467"/>
    <lineage>
        <taxon>Eukaryota</taxon>
        <taxon>Fungi</taxon>
        <taxon>Dikarya</taxon>
        <taxon>Ascomycota</taxon>
        <taxon>Pezizomycotina</taxon>
        <taxon>Sordariomycetes</taxon>
        <taxon>Hypocreomycetidae</taxon>
        <taxon>Glomerellales</taxon>
        <taxon>Glomerellaceae</taxon>
        <taxon>Colletotrichum</taxon>
        <taxon>Colletotrichum truncatum species complex</taxon>
    </lineage>
</organism>
<name>A0ACC3YWK0_COLTU</name>